<evidence type="ECO:0000256" key="1">
    <source>
        <dbReference type="SAM" id="Phobius"/>
    </source>
</evidence>
<name>A0A838LDF2_9SPHN</name>
<feature type="transmembrane region" description="Helical" evidence="1">
    <location>
        <begin position="259"/>
        <end position="282"/>
    </location>
</feature>
<keyword evidence="1" id="KW-1133">Transmembrane helix</keyword>
<dbReference type="RefSeq" id="WP_160364047.1">
    <property type="nucleotide sequence ID" value="NZ_JACEIB010000027.1"/>
</dbReference>
<dbReference type="EMBL" id="JACEIB010000027">
    <property type="protein sequence ID" value="MBA2936166.1"/>
    <property type="molecule type" value="Genomic_DNA"/>
</dbReference>
<gene>
    <name evidence="2" type="ORF">HZF05_18950</name>
</gene>
<reference evidence="2 3" key="1">
    <citation type="submission" date="2020-07" db="EMBL/GenBank/DDBJ databases">
        <authorList>
            <person name="Sun Q."/>
        </authorList>
    </citation>
    <scope>NUCLEOTIDE SEQUENCE [LARGE SCALE GENOMIC DNA]</scope>
    <source>
        <strain evidence="2 3">CGMCC 1.13654</strain>
    </source>
</reference>
<sequence length="495" mass="52976">MTAAEAAARRAPGIPLRWLIATLFALVAASGLLLPAFLGLPAFLSIPLVIVGAGGISLLVLGSEADETRIVGRTLAICFGLALALLILGGEGRLLFAPADWQIRDAVLADLGRHRWPFAYVLPDGSKILRAPLGMYLLPALAGGGQRALDLALLGQNAIVLGLVLAIASSLFAAGRPRRAAATVFFLFSGLDAIGMLIAHAMGHAASFYHLENWAWGLQYTATISQLFWAPQHALAGWACAALFLLWQQGKVRIGTAAAGVPLFAFWSPLAVAGAVPFLAYAGLRDLKRLRPADCALPLLALAISAPALWYQHAGAATLYNGPNRPDPLFYALSLLLEVAPFVLPALIAGTRFGRAPLWIAVVLLVLAPLWRIGDWADFQMRVTIVPLCLLAAAIADLLLRENRPNLRRYCFVMLAIGSLTMLSELFPVLTMRASPPPLCSLPGVWTRQTGMIVPNATYLASVSALPVRPAEIVDPRRDPPRCWSRGWITPAWTG</sequence>
<feature type="transmembrane region" description="Helical" evidence="1">
    <location>
        <begin position="18"/>
        <end position="38"/>
    </location>
</feature>
<keyword evidence="1" id="KW-0812">Transmembrane</keyword>
<accession>A0A838LDF2</accession>
<feature type="transmembrane region" description="Helical" evidence="1">
    <location>
        <begin position="227"/>
        <end position="247"/>
    </location>
</feature>
<feature type="transmembrane region" description="Helical" evidence="1">
    <location>
        <begin position="329"/>
        <end position="349"/>
    </location>
</feature>
<feature type="transmembrane region" description="Helical" evidence="1">
    <location>
        <begin position="356"/>
        <end position="373"/>
    </location>
</feature>
<protein>
    <recommendedName>
        <fullName evidence="4">Glycosyltransferase RgtA/B/C/D-like domain-containing protein</fullName>
    </recommendedName>
</protein>
<dbReference type="AlphaFoldDB" id="A0A838LDF2"/>
<keyword evidence="1" id="KW-0472">Membrane</keyword>
<proteinExistence type="predicted"/>
<evidence type="ECO:0000313" key="2">
    <source>
        <dbReference type="EMBL" id="MBA2936166.1"/>
    </source>
</evidence>
<feature type="transmembrane region" description="Helical" evidence="1">
    <location>
        <begin position="184"/>
        <end position="207"/>
    </location>
</feature>
<evidence type="ECO:0008006" key="4">
    <source>
        <dbReference type="Google" id="ProtNLM"/>
    </source>
</evidence>
<feature type="transmembrane region" description="Helical" evidence="1">
    <location>
        <begin position="412"/>
        <end position="430"/>
    </location>
</feature>
<comment type="caution">
    <text evidence="2">The sequence shown here is derived from an EMBL/GenBank/DDBJ whole genome shotgun (WGS) entry which is preliminary data.</text>
</comment>
<feature type="transmembrane region" description="Helical" evidence="1">
    <location>
        <begin position="151"/>
        <end position="172"/>
    </location>
</feature>
<evidence type="ECO:0000313" key="3">
    <source>
        <dbReference type="Proteomes" id="UP000570166"/>
    </source>
</evidence>
<organism evidence="2 3">
    <name type="scientific">Sphingomonas chungangi</name>
    <dbReference type="NCBI Taxonomy" id="2683589"/>
    <lineage>
        <taxon>Bacteria</taxon>
        <taxon>Pseudomonadati</taxon>
        <taxon>Pseudomonadota</taxon>
        <taxon>Alphaproteobacteria</taxon>
        <taxon>Sphingomonadales</taxon>
        <taxon>Sphingomonadaceae</taxon>
        <taxon>Sphingomonas</taxon>
    </lineage>
</organism>
<feature type="transmembrane region" description="Helical" evidence="1">
    <location>
        <begin position="379"/>
        <end position="400"/>
    </location>
</feature>
<dbReference type="Proteomes" id="UP000570166">
    <property type="component" value="Unassembled WGS sequence"/>
</dbReference>
<feature type="transmembrane region" description="Helical" evidence="1">
    <location>
        <begin position="70"/>
        <end position="88"/>
    </location>
</feature>
<feature type="transmembrane region" description="Helical" evidence="1">
    <location>
        <begin position="44"/>
        <end position="63"/>
    </location>
</feature>
<keyword evidence="3" id="KW-1185">Reference proteome</keyword>